<name>A0A915J690_ROMCU</name>
<keyword evidence="2" id="KW-1185">Reference proteome</keyword>
<dbReference type="Proteomes" id="UP000887565">
    <property type="component" value="Unplaced"/>
</dbReference>
<keyword evidence="1" id="KW-1133">Transmembrane helix</keyword>
<proteinExistence type="predicted"/>
<evidence type="ECO:0000313" key="3">
    <source>
        <dbReference type="WBParaSite" id="nRc.2.0.1.t21961-RA"/>
    </source>
</evidence>
<feature type="transmembrane region" description="Helical" evidence="1">
    <location>
        <begin position="66"/>
        <end position="85"/>
    </location>
</feature>
<keyword evidence="1" id="KW-0812">Transmembrane</keyword>
<evidence type="ECO:0000313" key="2">
    <source>
        <dbReference type="Proteomes" id="UP000887565"/>
    </source>
</evidence>
<reference evidence="3" key="1">
    <citation type="submission" date="2022-11" db="UniProtKB">
        <authorList>
            <consortium name="WormBaseParasite"/>
        </authorList>
    </citation>
    <scope>IDENTIFICATION</scope>
</reference>
<keyword evidence="1" id="KW-0472">Membrane</keyword>
<evidence type="ECO:0000256" key="1">
    <source>
        <dbReference type="SAM" id="Phobius"/>
    </source>
</evidence>
<organism evidence="2 3">
    <name type="scientific">Romanomermis culicivorax</name>
    <name type="common">Nematode worm</name>
    <dbReference type="NCBI Taxonomy" id="13658"/>
    <lineage>
        <taxon>Eukaryota</taxon>
        <taxon>Metazoa</taxon>
        <taxon>Ecdysozoa</taxon>
        <taxon>Nematoda</taxon>
        <taxon>Enoplea</taxon>
        <taxon>Dorylaimia</taxon>
        <taxon>Mermithida</taxon>
        <taxon>Mermithoidea</taxon>
        <taxon>Mermithidae</taxon>
        <taxon>Romanomermis</taxon>
    </lineage>
</organism>
<sequence length="166" mass="19259">MVASAFLFALSEAFWISLMPYWLQHYFYMLMPGLTIAMFLFAYPVCVVVSVYRIKSNMAAHDRKKFLVEIKLLAQAVLVGCMLFLQEFLYQMTAGGLIYEIFYMFYGGLNPFIYLSLDVKIRRVYFKLMRLKLADNLITPTSKTAPQISNCRIVCLNEKIKLALEI</sequence>
<dbReference type="AlphaFoldDB" id="A0A915J690"/>
<dbReference type="WBParaSite" id="nRc.2.0.1.t21961-RA">
    <property type="protein sequence ID" value="nRc.2.0.1.t21961-RA"/>
    <property type="gene ID" value="nRc.2.0.1.g21961"/>
</dbReference>
<protein>
    <submittedName>
        <fullName evidence="3">Uncharacterized protein</fullName>
    </submittedName>
</protein>
<feature type="transmembrane region" description="Helical" evidence="1">
    <location>
        <begin position="29"/>
        <end position="54"/>
    </location>
</feature>
<feature type="transmembrane region" description="Helical" evidence="1">
    <location>
        <begin position="97"/>
        <end position="117"/>
    </location>
</feature>
<accession>A0A915J690</accession>
<dbReference type="SUPFAM" id="SSF81321">
    <property type="entry name" value="Family A G protein-coupled receptor-like"/>
    <property type="match status" value="1"/>
</dbReference>